<feature type="compositionally biased region" description="Pro residues" evidence="11">
    <location>
        <begin position="1474"/>
        <end position="1490"/>
    </location>
</feature>
<feature type="compositionally biased region" description="Polar residues" evidence="11">
    <location>
        <begin position="919"/>
        <end position="936"/>
    </location>
</feature>
<dbReference type="InterPro" id="IPR001356">
    <property type="entry name" value="HD"/>
</dbReference>
<accession>A0AAJ7SHR8</accession>
<dbReference type="GO" id="GO:0009952">
    <property type="term" value="P:anterior/posterior pattern specification"/>
    <property type="evidence" value="ECO:0007669"/>
    <property type="project" value="TreeGrafter"/>
</dbReference>
<evidence type="ECO:0000313" key="15">
    <source>
        <dbReference type="RefSeq" id="XP_028969017.1"/>
    </source>
</evidence>
<evidence type="ECO:0000256" key="11">
    <source>
        <dbReference type="SAM" id="MobiDB-lite"/>
    </source>
</evidence>
<dbReference type="InterPro" id="IPR003894">
    <property type="entry name" value="TAFH_NHR1"/>
</dbReference>
<evidence type="ECO:0000259" key="12">
    <source>
        <dbReference type="PROSITE" id="PS50071"/>
    </source>
</evidence>
<feature type="region of interest" description="Disordered" evidence="11">
    <location>
        <begin position="1"/>
        <end position="30"/>
    </location>
</feature>
<feature type="region of interest" description="Disordered" evidence="11">
    <location>
        <begin position="1047"/>
        <end position="1077"/>
    </location>
</feature>
<evidence type="ECO:0000256" key="4">
    <source>
        <dbReference type="ARBA" id="ARBA00023015"/>
    </source>
</evidence>
<feature type="compositionally biased region" description="Low complexity" evidence="11">
    <location>
        <begin position="937"/>
        <end position="946"/>
    </location>
</feature>
<proteinExistence type="inferred from homology"/>
<evidence type="ECO:0000256" key="7">
    <source>
        <dbReference type="ARBA" id="ARBA00023163"/>
    </source>
</evidence>
<dbReference type="GeneID" id="114828572"/>
<dbReference type="InterPro" id="IPR037249">
    <property type="entry name" value="TAFH/NHR1_dom_sf"/>
</dbReference>
<feature type="region of interest" description="Disordered" evidence="11">
    <location>
        <begin position="1120"/>
        <end position="1152"/>
    </location>
</feature>
<evidence type="ECO:0000256" key="6">
    <source>
        <dbReference type="ARBA" id="ARBA00023155"/>
    </source>
</evidence>
<feature type="compositionally biased region" description="Polar residues" evidence="11">
    <location>
        <begin position="237"/>
        <end position="254"/>
    </location>
</feature>
<dbReference type="Gene3D" id="1.10.10.60">
    <property type="entry name" value="Homeodomain-like"/>
    <property type="match status" value="1"/>
</dbReference>
<name>A0AAJ7SHR8_9ACAR</name>
<feature type="region of interest" description="Disordered" evidence="11">
    <location>
        <begin position="185"/>
        <end position="391"/>
    </location>
</feature>
<feature type="compositionally biased region" description="Acidic residues" evidence="11">
    <location>
        <begin position="82"/>
        <end position="95"/>
    </location>
</feature>
<feature type="compositionally biased region" description="Low complexity" evidence="11">
    <location>
        <begin position="1047"/>
        <end position="1057"/>
    </location>
</feature>
<evidence type="ECO:0000313" key="14">
    <source>
        <dbReference type="Proteomes" id="UP000694867"/>
    </source>
</evidence>
<dbReference type="InterPro" id="IPR009057">
    <property type="entry name" value="Homeodomain-like_sf"/>
</dbReference>
<dbReference type="CDD" id="cd00086">
    <property type="entry name" value="homeodomain"/>
    <property type="match status" value="1"/>
</dbReference>
<keyword evidence="6 9" id="KW-0371">Homeobox</keyword>
<feature type="region of interest" description="Disordered" evidence="11">
    <location>
        <begin position="45"/>
        <end position="128"/>
    </location>
</feature>
<reference evidence="15" key="1">
    <citation type="submission" date="2025-08" db="UniProtKB">
        <authorList>
            <consortium name="RefSeq"/>
        </authorList>
    </citation>
    <scope>IDENTIFICATION</scope>
</reference>
<feature type="domain" description="TAFH" evidence="13">
    <location>
        <begin position="722"/>
        <end position="819"/>
    </location>
</feature>
<dbReference type="Gene3D" id="1.20.120.1110">
    <property type="entry name" value="TAFH/NHR1 domain"/>
    <property type="match status" value="1"/>
</dbReference>
<keyword evidence="8 9" id="KW-0539">Nucleus</keyword>
<feature type="compositionally biased region" description="Polar residues" evidence="11">
    <location>
        <begin position="308"/>
        <end position="318"/>
    </location>
</feature>
<dbReference type="InterPro" id="IPR050296">
    <property type="entry name" value="Antp_homeobox"/>
</dbReference>
<dbReference type="PROSITE" id="PS00027">
    <property type="entry name" value="HOMEOBOX_1"/>
    <property type="match status" value="1"/>
</dbReference>
<organism evidence="14 15">
    <name type="scientific">Galendromus occidentalis</name>
    <name type="common">western predatory mite</name>
    <dbReference type="NCBI Taxonomy" id="34638"/>
    <lineage>
        <taxon>Eukaryota</taxon>
        <taxon>Metazoa</taxon>
        <taxon>Ecdysozoa</taxon>
        <taxon>Arthropoda</taxon>
        <taxon>Chelicerata</taxon>
        <taxon>Arachnida</taxon>
        <taxon>Acari</taxon>
        <taxon>Parasitiformes</taxon>
        <taxon>Mesostigmata</taxon>
        <taxon>Gamasina</taxon>
        <taxon>Phytoseioidea</taxon>
        <taxon>Phytoseiidae</taxon>
        <taxon>Typhlodrominae</taxon>
        <taxon>Galendromus</taxon>
    </lineage>
</organism>
<dbReference type="GO" id="GO:0006351">
    <property type="term" value="P:DNA-templated transcription"/>
    <property type="evidence" value="ECO:0007669"/>
    <property type="project" value="InterPro"/>
</dbReference>
<dbReference type="InterPro" id="IPR017970">
    <property type="entry name" value="Homeobox_CS"/>
</dbReference>
<evidence type="ECO:0000256" key="3">
    <source>
        <dbReference type="ARBA" id="ARBA00022473"/>
    </source>
</evidence>
<dbReference type="PRINTS" id="PR00024">
    <property type="entry name" value="HOMEOBOX"/>
</dbReference>
<feature type="compositionally biased region" description="Low complexity" evidence="11">
    <location>
        <begin position="1400"/>
        <end position="1417"/>
    </location>
</feature>
<keyword evidence="14" id="KW-1185">Reference proteome</keyword>
<feature type="region of interest" description="Disordered" evidence="11">
    <location>
        <begin position="1336"/>
        <end position="1438"/>
    </location>
</feature>
<evidence type="ECO:0000256" key="1">
    <source>
        <dbReference type="ARBA" id="ARBA00004123"/>
    </source>
</evidence>
<evidence type="ECO:0000256" key="5">
    <source>
        <dbReference type="ARBA" id="ARBA00023125"/>
    </source>
</evidence>
<feature type="compositionally biased region" description="Basic and acidic residues" evidence="11">
    <location>
        <begin position="1336"/>
        <end position="1359"/>
    </location>
</feature>
<feature type="region of interest" description="Disordered" evidence="11">
    <location>
        <begin position="919"/>
        <end position="965"/>
    </location>
</feature>
<dbReference type="SMART" id="SM00549">
    <property type="entry name" value="TAFH"/>
    <property type="match status" value="1"/>
</dbReference>
<dbReference type="SMART" id="SM00389">
    <property type="entry name" value="HOX"/>
    <property type="match status" value="1"/>
</dbReference>
<protein>
    <submittedName>
        <fullName evidence="15">Uncharacterized protein LOC114828572</fullName>
    </submittedName>
</protein>
<dbReference type="KEGG" id="goe:114828572"/>
<feature type="compositionally biased region" description="Polar residues" evidence="11">
    <location>
        <begin position="17"/>
        <end position="30"/>
    </location>
</feature>
<dbReference type="PROSITE" id="PS50071">
    <property type="entry name" value="HOMEOBOX_2"/>
    <property type="match status" value="1"/>
</dbReference>
<feature type="compositionally biased region" description="Acidic residues" evidence="11">
    <location>
        <begin position="1379"/>
        <end position="1389"/>
    </location>
</feature>
<dbReference type="SUPFAM" id="SSF46689">
    <property type="entry name" value="Homeodomain-like"/>
    <property type="match status" value="1"/>
</dbReference>
<evidence type="ECO:0000256" key="10">
    <source>
        <dbReference type="RuleBase" id="RU000682"/>
    </source>
</evidence>
<dbReference type="Pfam" id="PF00046">
    <property type="entry name" value="Homeodomain"/>
    <property type="match status" value="1"/>
</dbReference>
<keyword evidence="5 9" id="KW-0238">DNA-binding</keyword>
<evidence type="ECO:0000259" key="13">
    <source>
        <dbReference type="PROSITE" id="PS51119"/>
    </source>
</evidence>
<feature type="compositionally biased region" description="Polar residues" evidence="11">
    <location>
        <begin position="216"/>
        <end position="227"/>
    </location>
</feature>
<keyword evidence="4" id="KW-0805">Transcription regulation</keyword>
<dbReference type="Pfam" id="PF07531">
    <property type="entry name" value="TAFH"/>
    <property type="match status" value="1"/>
</dbReference>
<feature type="compositionally biased region" description="Basic and acidic residues" evidence="11">
    <location>
        <begin position="270"/>
        <end position="282"/>
    </location>
</feature>
<feature type="compositionally biased region" description="Basic and acidic residues" evidence="11">
    <location>
        <begin position="65"/>
        <end position="81"/>
    </location>
</feature>
<comment type="similarity">
    <text evidence="2">Belongs to the Antp homeobox family.</text>
</comment>
<feature type="region of interest" description="Disordered" evidence="11">
    <location>
        <begin position="1183"/>
        <end position="1204"/>
    </location>
</feature>
<feature type="compositionally biased region" description="Polar residues" evidence="11">
    <location>
        <begin position="858"/>
        <end position="872"/>
    </location>
</feature>
<dbReference type="FunFam" id="1.10.10.60:FF:000193">
    <property type="entry name" value="Ultrabithorax, isoform C"/>
    <property type="match status" value="1"/>
</dbReference>
<evidence type="ECO:0000256" key="9">
    <source>
        <dbReference type="PROSITE-ProRule" id="PRU00108"/>
    </source>
</evidence>
<comment type="subcellular location">
    <subcellularLocation>
        <location evidence="1 9 10">Nucleus</location>
    </subcellularLocation>
</comment>
<dbReference type="RefSeq" id="XP_028969017.1">
    <property type="nucleotide sequence ID" value="XM_029113184.1"/>
</dbReference>
<feature type="compositionally biased region" description="Polar residues" evidence="11">
    <location>
        <begin position="1424"/>
        <end position="1434"/>
    </location>
</feature>
<dbReference type="PANTHER" id="PTHR45659:SF4">
    <property type="entry name" value="HOMEOBOX PROTEIN ABDOMINAL-A"/>
    <property type="match status" value="1"/>
</dbReference>
<feature type="DNA-binding region" description="Homeobox" evidence="9">
    <location>
        <begin position="1279"/>
        <end position="1338"/>
    </location>
</feature>
<dbReference type="GO" id="GO:0000981">
    <property type="term" value="F:DNA-binding transcription factor activity, RNA polymerase II-specific"/>
    <property type="evidence" value="ECO:0007669"/>
    <property type="project" value="InterPro"/>
</dbReference>
<feature type="region of interest" description="Disordered" evidence="11">
    <location>
        <begin position="541"/>
        <end position="561"/>
    </location>
</feature>
<dbReference type="PANTHER" id="PTHR45659">
    <property type="entry name" value="HOMEOBOX PROTEIN HOX"/>
    <property type="match status" value="1"/>
</dbReference>
<feature type="compositionally biased region" description="Basic and acidic residues" evidence="11">
    <location>
        <begin position="541"/>
        <end position="556"/>
    </location>
</feature>
<feature type="compositionally biased region" description="Low complexity" evidence="11">
    <location>
        <begin position="1365"/>
        <end position="1378"/>
    </location>
</feature>
<evidence type="ECO:0000256" key="2">
    <source>
        <dbReference type="ARBA" id="ARBA00009107"/>
    </source>
</evidence>
<sequence>MPILPETDPVSNRWADQDNSSNGKCQQEMSSDVVFDTIRISKCMLEESGENGRGEKPALKMKIVLTEKKDKNEASSDSKRDDDDDTDIIGDESDSSSELTIVDETKTEKALEADEEQASRKRCPREFRRKRKLKDIHEVKSYAMKKRREDREAEKRRAEEIFKSQENEAMAKRIAMEFSNFRRFRVPASGESPKVENHPPAEMRTPKPDRPLGPNTLESSVSSQNDLLGSLEKFPSPNRSPGASSIINQNNEPPQTVPRIAASLNSASKCDSKVPQDPKAGLRENSSTSASAQGKHHMPIGIPPAPSMMQSNLSSVNPNPGGVPRRESPCSSPSSSPHAPPVQQTSDQLVSRSTKTDPIDSPGPPPNVSGGVSDRSRSPPPTIHIPGPLCSTEDFPGELREVPTDSKVAQSVDELVVHVSSNFSEPVGTSARKESPCMFGSPSPVSSGASAVSNFQSDAARLPSPIPANLSVRVQNNVRHSGPEVKNHIGSCADAMRGSEQPPRFTPTLAIDVDRTAGRVYDPKFSAFSVDNLTRNDARVRERRASNSDPDRECLRKNQGQFELRMPSVRAQEKLKATRGDRDFGASSDKIRVVRQCEFEFARPQAAPRKSRPRAPSPPPLSSSNSSPVWCATGASGSAPNPESKSALIWRYIQDQSGGNAMQTIDSALESVRASSQSLVRPEEGKNILANYLQCQRKEDFSDDVAREQSSSPDPMLRSRDPRFLYLSKLKKMLVTLQKFSTTISMDVGKNVYHNIYALASGAIAIEEFITKTQRATKLALKPYVGPFLASYLPLLQEEITVKAATVRMSSSRYMRSNPECLIDPRVEPGDPHEVFVSEFDVPNKKKNAQPPPGHNPVESQVPAQSPTGDHLTNASVAHEMHDLDLRYQTHLAIQNDLMTIQEMLDRISKMVENTKKALSSLQDESSLPANAETSARSSPSRSPVVQPTPPTPHLASALSAGNSTSKELAHLDHSTATPNRFSTNARNFTLRNSQPRDVAYRLGVTSSRPTPNEFPQTDVGIDCQAQKDTNSRLEMRNPQLMMSTATSSTFASRSSSVDSPSTMQKDTMPLLNSSLPSRLTVGGYAATEPSERRSDATQKELLVPTDREIVPMHSNFPMPNFTSSTQAPERKFPDSSGAKSSTPISRIPMNPSVSQRLMSQAGNVGDPEQDRSDLSFIEDMGDGPSDKLASLGSFPGGTQFEGSLSPRPPVFYPPPLQMPGLQMTPQPPVFPLMTPEQLQRQWLLLAGSAFRGGFPPKLGLENYAHAFQLLAGPNGCPRRRGRQTYTRYQTLELEKEFHFNHYLTRRRRIEIAHALCLTERQIKIWFQNRRMKLKKETRAAKDGDDSKDGEAEETKEKLVSGPGSSTDADTTTLASDSADSDDEEVDPVGEEKECKEVSNQDSNSNSSASGAPLALSREPTETKIGSPQLQQASPVPFNYSIPHLSNLQQMSQHVSQQISQIPANFFPLTFGQPAPPAEGVSPPPESARQ</sequence>
<feature type="compositionally biased region" description="Basic and acidic residues" evidence="11">
    <location>
        <begin position="193"/>
        <end position="210"/>
    </location>
</feature>
<gene>
    <name evidence="15" type="primary">LOC114828572</name>
</gene>
<dbReference type="PROSITE" id="PS51119">
    <property type="entry name" value="TAFH"/>
    <property type="match status" value="1"/>
</dbReference>
<evidence type="ECO:0000256" key="8">
    <source>
        <dbReference type="ARBA" id="ARBA00023242"/>
    </source>
</evidence>
<feature type="compositionally biased region" description="Basic and acidic residues" evidence="11">
    <location>
        <begin position="103"/>
        <end position="112"/>
    </location>
</feature>
<dbReference type="GO" id="GO:0000978">
    <property type="term" value="F:RNA polymerase II cis-regulatory region sequence-specific DNA binding"/>
    <property type="evidence" value="ECO:0007669"/>
    <property type="project" value="TreeGrafter"/>
</dbReference>
<dbReference type="GO" id="GO:0005634">
    <property type="term" value="C:nucleus"/>
    <property type="evidence" value="ECO:0007669"/>
    <property type="project" value="UniProtKB-SubCell"/>
</dbReference>
<feature type="compositionally biased region" description="Polar residues" evidence="11">
    <location>
        <begin position="1058"/>
        <end position="1077"/>
    </location>
</feature>
<feature type="compositionally biased region" description="Basic and acidic residues" evidence="11">
    <location>
        <begin position="1390"/>
        <end position="1399"/>
    </location>
</feature>
<feature type="region of interest" description="Disordered" evidence="11">
    <location>
        <begin position="839"/>
        <end position="872"/>
    </location>
</feature>
<feature type="compositionally biased region" description="Polar residues" evidence="11">
    <location>
        <begin position="342"/>
        <end position="353"/>
    </location>
</feature>
<dbReference type="GO" id="GO:0000122">
    <property type="term" value="P:negative regulation of transcription by RNA polymerase II"/>
    <property type="evidence" value="ECO:0007669"/>
    <property type="project" value="TreeGrafter"/>
</dbReference>
<keyword evidence="3" id="KW-0217">Developmental protein</keyword>
<keyword evidence="7" id="KW-0804">Transcription</keyword>
<feature type="region of interest" description="Disordered" evidence="11">
    <location>
        <begin position="603"/>
        <end position="643"/>
    </location>
</feature>
<dbReference type="InterPro" id="IPR020479">
    <property type="entry name" value="HD_metazoa"/>
</dbReference>
<feature type="domain" description="Homeobox" evidence="12">
    <location>
        <begin position="1277"/>
        <end position="1337"/>
    </location>
</feature>
<dbReference type="SUPFAM" id="SSF158553">
    <property type="entry name" value="TAFH domain-like"/>
    <property type="match status" value="1"/>
</dbReference>
<dbReference type="Proteomes" id="UP000694867">
    <property type="component" value="Unplaced"/>
</dbReference>
<feature type="region of interest" description="Disordered" evidence="11">
    <location>
        <begin position="1467"/>
        <end position="1490"/>
    </location>
</feature>